<gene>
    <name evidence="2" type="ORF">FYJ35_03410</name>
</gene>
<feature type="transmembrane region" description="Helical" evidence="1">
    <location>
        <begin position="12"/>
        <end position="33"/>
    </location>
</feature>
<organism evidence="2 3">
    <name type="scientific">Porcincola intestinalis</name>
    <dbReference type="NCBI Taxonomy" id="2606632"/>
    <lineage>
        <taxon>Bacteria</taxon>
        <taxon>Bacillati</taxon>
        <taxon>Bacillota</taxon>
        <taxon>Clostridia</taxon>
        <taxon>Lachnospirales</taxon>
        <taxon>Lachnospiraceae</taxon>
        <taxon>Porcincola</taxon>
    </lineage>
</organism>
<protein>
    <submittedName>
        <fullName evidence="2">Uncharacterized protein</fullName>
    </submittedName>
</protein>
<dbReference type="RefSeq" id="WP_154523162.1">
    <property type="nucleotide sequence ID" value="NZ_JAQYJL010000006.1"/>
</dbReference>
<name>A0A6L5X3L5_9FIRM</name>
<accession>A0A6L5X3L5</accession>
<dbReference type="AlphaFoldDB" id="A0A6L5X3L5"/>
<reference evidence="2 3" key="1">
    <citation type="submission" date="2019-08" db="EMBL/GenBank/DDBJ databases">
        <title>In-depth cultivation of the pig gut microbiome towards novel bacterial diversity and tailored functional studies.</title>
        <authorList>
            <person name="Wylensek D."/>
            <person name="Hitch T.C.A."/>
            <person name="Clavel T."/>
        </authorList>
    </citation>
    <scope>NUCLEOTIDE SEQUENCE [LARGE SCALE GENOMIC DNA]</scope>
    <source>
        <strain evidence="2 3">Oil+RF-744-WCA-WT-11</strain>
    </source>
</reference>
<evidence type="ECO:0000256" key="1">
    <source>
        <dbReference type="SAM" id="Phobius"/>
    </source>
</evidence>
<keyword evidence="1" id="KW-1133">Transmembrane helix</keyword>
<feature type="transmembrane region" description="Helical" evidence="1">
    <location>
        <begin position="193"/>
        <end position="211"/>
    </location>
</feature>
<feature type="transmembrane region" description="Helical" evidence="1">
    <location>
        <begin position="254"/>
        <end position="274"/>
    </location>
</feature>
<dbReference type="Proteomes" id="UP000481852">
    <property type="component" value="Unassembled WGS sequence"/>
</dbReference>
<feature type="transmembrane region" description="Helical" evidence="1">
    <location>
        <begin position="113"/>
        <end position="135"/>
    </location>
</feature>
<evidence type="ECO:0000313" key="3">
    <source>
        <dbReference type="Proteomes" id="UP000481852"/>
    </source>
</evidence>
<keyword evidence="1" id="KW-0812">Transmembrane</keyword>
<comment type="caution">
    <text evidence="2">The sequence shown here is derived from an EMBL/GenBank/DDBJ whole genome shotgun (WGS) entry which is preliminary data.</text>
</comment>
<feature type="transmembrane region" description="Helical" evidence="1">
    <location>
        <begin position="155"/>
        <end position="181"/>
    </location>
</feature>
<keyword evidence="1" id="KW-0472">Membrane</keyword>
<dbReference type="EMBL" id="VULZ01000002">
    <property type="protein sequence ID" value="MSS14097.1"/>
    <property type="molecule type" value="Genomic_DNA"/>
</dbReference>
<sequence>MFRKLLKYDMKEVGMVMLPLYAAMLVLAAAAGLSMRFSIMKGTRDFVASTVPGVVTLILMLVYGALILGMAVMTLVMTTRNFRDNLLGSRGYLMNTLPVTTQSQVLSKSLNGLIWIALGGAASAVSGTIALLFIMRKQDWAEFFQTMNEMFGDRMSPWMMLLQLVILFVLGALQIVTKIFVSISVGNLWRSKRGLGAVLMFVGLTVLQTLIGNRLTHLTPDASISYSLMGNGISMVFGLNGGEAGLFTARQMGFAAGQDIVYIVLFLIGTIWVLRNKMDLQ</sequence>
<proteinExistence type="predicted"/>
<keyword evidence="3" id="KW-1185">Reference proteome</keyword>
<evidence type="ECO:0000313" key="2">
    <source>
        <dbReference type="EMBL" id="MSS14097.1"/>
    </source>
</evidence>
<feature type="transmembrane region" description="Helical" evidence="1">
    <location>
        <begin position="53"/>
        <end position="76"/>
    </location>
</feature>